<keyword evidence="2" id="KW-0472">Membrane</keyword>
<keyword evidence="2" id="KW-0812">Transmembrane</keyword>
<dbReference type="STRING" id="2163413.A0A4P6XJC3"/>
<dbReference type="GO" id="GO:0070072">
    <property type="term" value="P:vacuolar proton-transporting V-type ATPase complex assembly"/>
    <property type="evidence" value="ECO:0007669"/>
    <property type="project" value="InterPro"/>
</dbReference>
<evidence type="ECO:0000256" key="1">
    <source>
        <dbReference type="SAM" id="MobiDB-lite"/>
    </source>
</evidence>
<name>A0A4P6XJC3_9ASCO</name>
<feature type="compositionally biased region" description="Basic and acidic residues" evidence="1">
    <location>
        <begin position="81"/>
        <end position="95"/>
    </location>
</feature>
<evidence type="ECO:0000313" key="3">
    <source>
        <dbReference type="EMBL" id="QBM86759.1"/>
    </source>
</evidence>
<dbReference type="InterPro" id="IPR013945">
    <property type="entry name" value="Pkr1"/>
</dbReference>
<feature type="transmembrane region" description="Helical" evidence="2">
    <location>
        <begin position="47"/>
        <end position="65"/>
    </location>
</feature>
<keyword evidence="2" id="KW-1133">Transmembrane helix</keyword>
<dbReference type="PANTHER" id="PTHR28251:SF1">
    <property type="entry name" value="V-TYPE ATPASE ASSEMBLY FACTOR PKR1"/>
    <property type="match status" value="1"/>
</dbReference>
<keyword evidence="4" id="KW-1185">Reference proteome</keyword>
<dbReference type="PANTHER" id="PTHR28251">
    <property type="entry name" value="V-TYPE ATPASE ASSEMBLY FACTOR PKR1"/>
    <property type="match status" value="1"/>
</dbReference>
<dbReference type="Pfam" id="PF08636">
    <property type="entry name" value="Pkr1"/>
    <property type="match status" value="1"/>
</dbReference>
<proteinExistence type="predicted"/>
<feature type="compositionally biased region" description="Polar residues" evidence="1">
    <location>
        <begin position="98"/>
        <end position="110"/>
    </location>
</feature>
<dbReference type="Proteomes" id="UP000292447">
    <property type="component" value="Chromosome I"/>
</dbReference>
<feature type="region of interest" description="Disordered" evidence="1">
    <location>
        <begin position="81"/>
        <end position="116"/>
    </location>
</feature>
<protein>
    <submittedName>
        <fullName evidence="3">ER protein Pkr1</fullName>
    </submittedName>
</protein>
<dbReference type="GO" id="GO:0005789">
    <property type="term" value="C:endoplasmic reticulum membrane"/>
    <property type="evidence" value="ECO:0007669"/>
    <property type="project" value="TreeGrafter"/>
</dbReference>
<dbReference type="EMBL" id="CP034456">
    <property type="protein sequence ID" value="QBM86759.1"/>
    <property type="molecule type" value="Genomic_DNA"/>
</dbReference>
<dbReference type="AlphaFoldDB" id="A0A4P6XJC3"/>
<organism evidence="3 4">
    <name type="scientific">Metschnikowia aff. pulcherrima</name>
    <dbReference type="NCBI Taxonomy" id="2163413"/>
    <lineage>
        <taxon>Eukaryota</taxon>
        <taxon>Fungi</taxon>
        <taxon>Dikarya</taxon>
        <taxon>Ascomycota</taxon>
        <taxon>Saccharomycotina</taxon>
        <taxon>Pichiomycetes</taxon>
        <taxon>Metschnikowiaceae</taxon>
        <taxon>Metschnikowia</taxon>
    </lineage>
</organism>
<gene>
    <name evidence="3" type="primary">MPUL0A14050</name>
    <name evidence="3" type="ORF">METSCH_A14050</name>
</gene>
<evidence type="ECO:0000313" key="4">
    <source>
        <dbReference type="Proteomes" id="UP000292447"/>
    </source>
</evidence>
<accession>A0A4P6XJC3</accession>
<reference evidence="4" key="1">
    <citation type="submission" date="2019-03" db="EMBL/GenBank/DDBJ databases">
        <title>Snf2 controls pulcherriminic acid biosynthesis and connects pigmentation and antifungal activity of the yeast Metschnikowia pulcherrima.</title>
        <authorList>
            <person name="Gore-Lloyd D."/>
            <person name="Sumann I."/>
            <person name="Brachmann A.O."/>
            <person name="Schneeberger K."/>
            <person name="Ortiz-Merino R.A."/>
            <person name="Moreno-Beltran M."/>
            <person name="Schlaefli M."/>
            <person name="Kirner P."/>
            <person name="Santos Kron A."/>
            <person name="Wolfe K.H."/>
            <person name="Piel J."/>
            <person name="Ahrens C.H."/>
            <person name="Henk D."/>
            <person name="Freimoser F.M."/>
        </authorList>
    </citation>
    <scope>NUCLEOTIDE SEQUENCE [LARGE SCALE GENOMIC DNA]</scope>
    <source>
        <strain evidence="4">APC 1.2</strain>
    </source>
</reference>
<evidence type="ECO:0000256" key="2">
    <source>
        <dbReference type="SAM" id="Phobius"/>
    </source>
</evidence>
<feature type="transmembrane region" description="Helical" evidence="2">
    <location>
        <begin position="20"/>
        <end position="40"/>
    </location>
</feature>
<sequence>MSFFVELWESVFTPGTSPALMKATHASFIMLLLSLLFLIFYSGSIHFINLFVIASCLYAAVIWFVNELKNIKLKDNEELAKENGEKSDGSIDIKEGSTAASSGVTNSISASKKRKT</sequence>